<feature type="compositionally biased region" description="Polar residues" evidence="1">
    <location>
        <begin position="585"/>
        <end position="594"/>
    </location>
</feature>
<dbReference type="EMBL" id="JARTCD010000022">
    <property type="protein sequence ID" value="KAJ8658704.1"/>
    <property type="molecule type" value="Genomic_DNA"/>
</dbReference>
<sequence length="727" mass="80025">MSNLNTDNVTVSLSRLALAKAIKTPDEGETEAEPWTKSVIFHQSHVSDSMRQSMLFPNQPRGRQHQQQHHRQSRHLQEQQGRPTGARRRSRSSGQLLDQYQYQQQQQQQQHQQAYQQQHGYQHHNQTQQQYHSQQHQEPITTTNNIATTTTTTSTHPQQRSNRQSDILMRPSSQERNRGVTETSAVGGGGGAAAGTRRHIMASDDEDEEDDDEDQESSEDDDEDGGKSNAAPMLPPVTTSSSPILAPAQPPAPQESTIPVPTPMPRKSASLQPLNNKQQRLSQHIPEPSDDESDQVDEDADSSSDDDSSQDAAASRQKPASDNAAEDMMMNARRMSTLRQLERGPSVHKRSRSYGDLNLMQEQAVAAETAAAVGVGGAVAHNPYADVDVTLEPTGKSGAIERWRQDISGDAFGSRPSSSQSFDEDSSAGAYQRRRRSTMGEMDMMYYHMQQQQFQQQQQQMQWQMQQQQAAQMAQIQQYQQAAMMSQPTLVATPPPPPPMAGQSAAARNPNRKSVSAMDVLTQIEREKAESPLKPKPKPKLNPTHADLGVGLLGRMPAKNTHSMSFQQMQQSGDLSKLMMRASRSDMNLSSPQYRRSRSPGPEKALGGGGGKGNINNGGRGGRMTSTDVRRRSEMIRSESAPHVTPSMSTPTSNRQSTMMPSSQSMYGQYLMPMAATPMMVPTNQMMQPPQFPPGGRPASAMMSNASGQWPAAGNNNWSSGASSGYR</sequence>
<feature type="compositionally biased region" description="Polar residues" evidence="1">
    <location>
        <begin position="156"/>
        <end position="165"/>
    </location>
</feature>
<reference evidence="2 3" key="1">
    <citation type="submission" date="2023-03" db="EMBL/GenBank/DDBJ databases">
        <title>Genome sequence of Lichtheimia ornata CBS 291.66.</title>
        <authorList>
            <person name="Mohabir J.T."/>
            <person name="Shea T.P."/>
            <person name="Kurbessoian T."/>
            <person name="Berby B."/>
            <person name="Fontaine J."/>
            <person name="Livny J."/>
            <person name="Gnirke A."/>
            <person name="Stajich J.E."/>
            <person name="Cuomo C.A."/>
        </authorList>
    </citation>
    <scope>NUCLEOTIDE SEQUENCE [LARGE SCALE GENOMIC DNA]</scope>
    <source>
        <strain evidence="2">CBS 291.66</strain>
    </source>
</reference>
<evidence type="ECO:0000313" key="2">
    <source>
        <dbReference type="EMBL" id="KAJ8658704.1"/>
    </source>
</evidence>
<evidence type="ECO:0000256" key="1">
    <source>
        <dbReference type="SAM" id="MobiDB-lite"/>
    </source>
</evidence>
<evidence type="ECO:0000313" key="3">
    <source>
        <dbReference type="Proteomes" id="UP001234581"/>
    </source>
</evidence>
<feature type="compositionally biased region" description="Acidic residues" evidence="1">
    <location>
        <begin position="288"/>
        <end position="309"/>
    </location>
</feature>
<feature type="region of interest" description="Disordered" evidence="1">
    <location>
        <begin position="585"/>
        <end position="661"/>
    </location>
</feature>
<feature type="compositionally biased region" description="Low complexity" evidence="1">
    <location>
        <begin position="712"/>
        <end position="727"/>
    </location>
</feature>
<dbReference type="Proteomes" id="UP001234581">
    <property type="component" value="Unassembled WGS sequence"/>
</dbReference>
<feature type="compositionally biased region" description="Low complexity" evidence="1">
    <location>
        <begin position="99"/>
        <end position="155"/>
    </location>
</feature>
<dbReference type="RefSeq" id="XP_058343617.1">
    <property type="nucleotide sequence ID" value="XM_058485470.1"/>
</dbReference>
<feature type="compositionally biased region" description="Gly residues" evidence="1">
    <location>
        <begin position="606"/>
        <end position="622"/>
    </location>
</feature>
<dbReference type="GeneID" id="83212840"/>
<protein>
    <submittedName>
        <fullName evidence="2">Uncharacterized protein</fullName>
    </submittedName>
</protein>
<name>A0AAD7V3N0_9FUNG</name>
<feature type="compositionally biased region" description="Acidic residues" evidence="1">
    <location>
        <begin position="203"/>
        <end position="224"/>
    </location>
</feature>
<feature type="region of interest" description="Disordered" evidence="1">
    <location>
        <begin position="409"/>
        <end position="434"/>
    </location>
</feature>
<feature type="compositionally biased region" description="Polar residues" evidence="1">
    <location>
        <begin position="269"/>
        <end position="282"/>
    </location>
</feature>
<feature type="compositionally biased region" description="Basic residues" evidence="1">
    <location>
        <begin position="62"/>
        <end position="74"/>
    </location>
</feature>
<accession>A0AAD7V3N0</accession>
<organism evidence="2 3">
    <name type="scientific">Lichtheimia ornata</name>
    <dbReference type="NCBI Taxonomy" id="688661"/>
    <lineage>
        <taxon>Eukaryota</taxon>
        <taxon>Fungi</taxon>
        <taxon>Fungi incertae sedis</taxon>
        <taxon>Mucoromycota</taxon>
        <taxon>Mucoromycotina</taxon>
        <taxon>Mucoromycetes</taxon>
        <taxon>Mucorales</taxon>
        <taxon>Lichtheimiaceae</taxon>
        <taxon>Lichtheimia</taxon>
    </lineage>
</organism>
<proteinExistence type="predicted"/>
<feature type="region of interest" description="Disordered" evidence="1">
    <location>
        <begin position="684"/>
        <end position="727"/>
    </location>
</feature>
<feature type="region of interest" description="Disordered" evidence="1">
    <location>
        <begin position="54"/>
        <end position="350"/>
    </location>
</feature>
<feature type="compositionally biased region" description="Polar residues" evidence="1">
    <location>
        <begin position="646"/>
        <end position="661"/>
    </location>
</feature>
<gene>
    <name evidence="2" type="ORF">O0I10_005427</name>
</gene>
<keyword evidence="3" id="KW-1185">Reference proteome</keyword>
<comment type="caution">
    <text evidence="2">The sequence shown here is derived from an EMBL/GenBank/DDBJ whole genome shotgun (WGS) entry which is preliminary data.</text>
</comment>
<dbReference type="AlphaFoldDB" id="A0AAD7V3N0"/>
<feature type="compositionally biased region" description="Basic and acidic residues" evidence="1">
    <location>
        <begin position="628"/>
        <end position="637"/>
    </location>
</feature>